<sequence>MKRLTLFAVFCFLAGPAVATPQAAASAIATIGDLGQLNGQALACGEMATAGEAKKLVIRHAPKSRHYGEAFEEQTNAAFLAQGQKGQAPCPSAATFASRLGELSSRLQTLLPATQAAGQ</sequence>
<proteinExistence type="predicted"/>
<dbReference type="EMBL" id="JEMY01000006">
    <property type="protein sequence ID" value="EXI90459.1"/>
    <property type="molecule type" value="Genomic_DNA"/>
</dbReference>
<dbReference type="PATRIC" id="fig|1454004.3.peg.843"/>
<evidence type="ECO:0000256" key="1">
    <source>
        <dbReference type="SAM" id="SignalP"/>
    </source>
</evidence>
<evidence type="ECO:0000313" key="2">
    <source>
        <dbReference type="EMBL" id="EXI90459.1"/>
    </source>
</evidence>
<gene>
    <name evidence="2" type="ORF">AW11_00814</name>
</gene>
<comment type="caution">
    <text evidence="2">The sequence shown here is derived from an EMBL/GenBank/DDBJ whole genome shotgun (WGS) entry which is preliminary data.</text>
</comment>
<dbReference type="AlphaFoldDB" id="A0A011RGW4"/>
<feature type="chain" id="PRO_5001462006" evidence="1">
    <location>
        <begin position="20"/>
        <end position="119"/>
    </location>
</feature>
<keyword evidence="1" id="KW-0732">Signal</keyword>
<dbReference type="Proteomes" id="UP000022141">
    <property type="component" value="Unassembled WGS sequence"/>
</dbReference>
<dbReference type="eggNOG" id="ENOG50333TU">
    <property type="taxonomic scope" value="Bacteria"/>
</dbReference>
<organism evidence="2 3">
    <name type="scientific">Accumulibacter regalis</name>
    <dbReference type="NCBI Taxonomy" id="522306"/>
    <lineage>
        <taxon>Bacteria</taxon>
        <taxon>Pseudomonadati</taxon>
        <taxon>Pseudomonadota</taxon>
        <taxon>Betaproteobacteria</taxon>
        <taxon>Candidatus Accumulibacter</taxon>
    </lineage>
</organism>
<name>A0A011RGW4_ACCRE</name>
<accession>A0A011RGW4</accession>
<feature type="signal peptide" evidence="1">
    <location>
        <begin position="1"/>
        <end position="19"/>
    </location>
</feature>
<reference evidence="2" key="1">
    <citation type="submission" date="2014-02" db="EMBL/GenBank/DDBJ databases">
        <title>Expanding our view of genomic diversity in Candidatus Accumulibacter clades.</title>
        <authorList>
            <person name="Skennerton C.T."/>
            <person name="Barr J.J."/>
            <person name="Slater F.R."/>
            <person name="Bond P.L."/>
            <person name="Tyson G.W."/>
        </authorList>
    </citation>
    <scope>NUCLEOTIDE SEQUENCE [LARGE SCALE GENOMIC DNA]</scope>
</reference>
<dbReference type="STRING" id="1454004.AW11_00814"/>
<evidence type="ECO:0000313" key="3">
    <source>
        <dbReference type="Proteomes" id="UP000022141"/>
    </source>
</evidence>
<keyword evidence="3" id="KW-1185">Reference proteome</keyword>
<protein>
    <submittedName>
        <fullName evidence="2">Uncharacterized protein</fullName>
    </submittedName>
</protein>